<dbReference type="GO" id="GO:0043165">
    <property type="term" value="P:Gram-negative-bacterium-type cell outer membrane assembly"/>
    <property type="evidence" value="ECO:0007669"/>
    <property type="project" value="UniProtKB-UniRule"/>
</dbReference>
<proteinExistence type="inferred from homology"/>
<keyword evidence="3 6" id="KW-0564">Palmitate</keyword>
<dbReference type="GO" id="GO:0051205">
    <property type="term" value="P:protein insertion into membrane"/>
    <property type="evidence" value="ECO:0007669"/>
    <property type="project" value="UniProtKB-UniRule"/>
</dbReference>
<keyword evidence="10" id="KW-1185">Reference proteome</keyword>
<dbReference type="Gene3D" id="1.25.40.10">
    <property type="entry name" value="Tetratricopeptide repeat domain"/>
    <property type="match status" value="1"/>
</dbReference>
<dbReference type="Pfam" id="PF13525">
    <property type="entry name" value="YfiO"/>
    <property type="match status" value="1"/>
</dbReference>
<comment type="subunit">
    <text evidence="6">Part of the Bam complex.</text>
</comment>
<evidence type="ECO:0000256" key="4">
    <source>
        <dbReference type="ARBA" id="ARBA00023237"/>
    </source>
</evidence>
<dbReference type="RefSeq" id="WP_184999804.1">
    <property type="nucleotide sequence ID" value="NZ_AYKG01000023.1"/>
</dbReference>
<evidence type="ECO:0000256" key="5">
    <source>
        <dbReference type="ARBA" id="ARBA00023288"/>
    </source>
</evidence>
<accession>A0A423PR12</accession>
<dbReference type="SUPFAM" id="SSF48452">
    <property type="entry name" value="TPR-like"/>
    <property type="match status" value="1"/>
</dbReference>
<dbReference type="AlphaFoldDB" id="A0A423PR12"/>
<keyword evidence="2 6" id="KW-0472">Membrane</keyword>
<name>A0A423PR12_9GAMM</name>
<dbReference type="EMBL" id="AYKG01000023">
    <property type="protein sequence ID" value="ROO28049.1"/>
    <property type="molecule type" value="Genomic_DNA"/>
</dbReference>
<feature type="region of interest" description="Disordered" evidence="7">
    <location>
        <begin position="272"/>
        <end position="308"/>
    </location>
</feature>
<evidence type="ECO:0000256" key="2">
    <source>
        <dbReference type="ARBA" id="ARBA00023136"/>
    </source>
</evidence>
<comment type="function">
    <text evidence="6">Part of the outer membrane protein assembly complex, which is involved in assembly and insertion of beta-barrel proteins into the outer membrane.</text>
</comment>
<dbReference type="PANTHER" id="PTHR37423:SF1">
    <property type="entry name" value="OUTER MEMBRANE PROTEIN ASSEMBLY FACTOR BAMD"/>
    <property type="match status" value="1"/>
</dbReference>
<evidence type="ECO:0000256" key="1">
    <source>
        <dbReference type="ARBA" id="ARBA00022729"/>
    </source>
</evidence>
<keyword evidence="5 6" id="KW-0449">Lipoprotein</keyword>
<keyword evidence="4 6" id="KW-0998">Cell outer membrane</keyword>
<dbReference type="CDD" id="cd15830">
    <property type="entry name" value="BamD"/>
    <property type="match status" value="1"/>
</dbReference>
<evidence type="ECO:0000256" key="7">
    <source>
        <dbReference type="SAM" id="MobiDB-lite"/>
    </source>
</evidence>
<dbReference type="InParanoid" id="A0A423PR12"/>
<dbReference type="Proteomes" id="UP000285310">
    <property type="component" value="Unassembled WGS sequence"/>
</dbReference>
<dbReference type="HAMAP" id="MF_00922">
    <property type="entry name" value="OM_assembly_BamD"/>
    <property type="match status" value="1"/>
</dbReference>
<comment type="similarity">
    <text evidence="6">Belongs to the BamD family.</text>
</comment>
<dbReference type="PROSITE" id="PS51257">
    <property type="entry name" value="PROKAR_LIPOPROTEIN"/>
    <property type="match status" value="1"/>
</dbReference>
<gene>
    <name evidence="6" type="primary">bamD</name>
    <name evidence="9" type="ORF">SAJA_08195</name>
</gene>
<evidence type="ECO:0000313" key="9">
    <source>
        <dbReference type="EMBL" id="ROO28049.1"/>
    </source>
</evidence>
<comment type="subcellular location">
    <subcellularLocation>
        <location evidence="6">Cell outer membrane</location>
        <topology evidence="6">Lipid-anchor</topology>
    </subcellularLocation>
</comment>
<evidence type="ECO:0000313" key="10">
    <source>
        <dbReference type="Proteomes" id="UP000285310"/>
    </source>
</evidence>
<dbReference type="InterPro" id="IPR011990">
    <property type="entry name" value="TPR-like_helical_dom_sf"/>
</dbReference>
<dbReference type="NCBIfam" id="TIGR03302">
    <property type="entry name" value="OM_YfiO"/>
    <property type="match status" value="1"/>
</dbReference>
<keyword evidence="1 6" id="KW-0732">Signal</keyword>
<organism evidence="9 10">
    <name type="scientific">Salinisphaera japonica YTM-1</name>
    <dbReference type="NCBI Taxonomy" id="1209778"/>
    <lineage>
        <taxon>Bacteria</taxon>
        <taxon>Pseudomonadati</taxon>
        <taxon>Pseudomonadota</taxon>
        <taxon>Gammaproteobacteria</taxon>
        <taxon>Salinisphaerales</taxon>
        <taxon>Salinisphaeraceae</taxon>
        <taxon>Salinisphaera</taxon>
    </lineage>
</organism>
<evidence type="ECO:0000259" key="8">
    <source>
        <dbReference type="Pfam" id="PF13525"/>
    </source>
</evidence>
<dbReference type="PANTHER" id="PTHR37423">
    <property type="entry name" value="SOLUBLE LYTIC MUREIN TRANSGLYCOSYLASE-RELATED"/>
    <property type="match status" value="1"/>
</dbReference>
<feature type="domain" description="Outer membrane lipoprotein BamD-like" evidence="8">
    <location>
        <begin position="47"/>
        <end position="247"/>
    </location>
</feature>
<dbReference type="InterPro" id="IPR017689">
    <property type="entry name" value="BamD"/>
</dbReference>
<evidence type="ECO:0000256" key="6">
    <source>
        <dbReference type="HAMAP-Rule" id="MF_00922"/>
    </source>
</evidence>
<reference evidence="9 10" key="1">
    <citation type="submission" date="2013-10" db="EMBL/GenBank/DDBJ databases">
        <title>Salinisphaera japonica YTM-1 Genome Sequencing.</title>
        <authorList>
            <person name="Lai Q."/>
            <person name="Li C."/>
            <person name="Shao Z."/>
        </authorList>
    </citation>
    <scope>NUCLEOTIDE SEQUENCE [LARGE SCALE GENOMIC DNA]</scope>
    <source>
        <strain evidence="9 10">YTM-1</strain>
    </source>
</reference>
<evidence type="ECO:0000256" key="3">
    <source>
        <dbReference type="ARBA" id="ARBA00023139"/>
    </source>
</evidence>
<sequence>MRHIVLALGITAALLVTGCASDKSIEDTGYSKTPLVNRKGEKLKSADAARLYDSARDFLMHGQPEQALPLYSEVTARFPFTPYAPQSELESITAHYEAEDYDQATDAADRFIKQHPRNQHIDYVYYMRGVSNYAQNQQSLISANPDRRNVEYLKQSFNDFSLLVNNYPDSVYAKDAQLHMIDIRNRVAHFDLDIAEYYLKRHAYVAAARRAEQVVEDYQGSNAVPRALEIMEVSYAKLNQPDLAEDSRAILQASYPNYLLHRDEFYRQQAGETPDYELPAMDSTPASGAPIDGTNDTATGDADRANAG</sequence>
<protein>
    <recommendedName>
        <fullName evidence="6">Outer membrane protein assembly factor BamD</fullName>
    </recommendedName>
</protein>
<comment type="caution">
    <text evidence="9">The sequence shown here is derived from an EMBL/GenBank/DDBJ whole genome shotgun (WGS) entry which is preliminary data.</text>
</comment>
<dbReference type="FunCoup" id="A0A423PR12">
    <property type="interactions" value="101"/>
</dbReference>
<dbReference type="GO" id="GO:1990063">
    <property type="term" value="C:Bam protein complex"/>
    <property type="evidence" value="ECO:0007669"/>
    <property type="project" value="TreeGrafter"/>
</dbReference>
<dbReference type="InterPro" id="IPR039565">
    <property type="entry name" value="BamD-like"/>
</dbReference>